<dbReference type="AlphaFoldDB" id="A0A5J4UIU7"/>
<dbReference type="EMBL" id="SNRW01015321">
    <property type="protein sequence ID" value="KAA6370499.1"/>
    <property type="molecule type" value="Genomic_DNA"/>
</dbReference>
<organism evidence="2 3">
    <name type="scientific">Streblomastix strix</name>
    <dbReference type="NCBI Taxonomy" id="222440"/>
    <lineage>
        <taxon>Eukaryota</taxon>
        <taxon>Metamonada</taxon>
        <taxon>Preaxostyla</taxon>
        <taxon>Oxymonadida</taxon>
        <taxon>Streblomastigidae</taxon>
        <taxon>Streblomastix</taxon>
    </lineage>
</organism>
<name>A0A5J4UIU7_9EUKA</name>
<comment type="caution">
    <text evidence="2">The sequence shown here is derived from an EMBL/GenBank/DDBJ whole genome shotgun (WGS) entry which is preliminary data.</text>
</comment>
<protein>
    <submittedName>
        <fullName evidence="2">Uncharacterized protein</fullName>
    </submittedName>
</protein>
<reference evidence="2 3" key="1">
    <citation type="submission" date="2019-03" db="EMBL/GenBank/DDBJ databases">
        <title>Single cell metagenomics reveals metabolic interactions within the superorganism composed of flagellate Streblomastix strix and complex community of Bacteroidetes bacteria on its surface.</title>
        <authorList>
            <person name="Treitli S.C."/>
            <person name="Kolisko M."/>
            <person name="Husnik F."/>
            <person name="Keeling P."/>
            <person name="Hampl V."/>
        </authorList>
    </citation>
    <scope>NUCLEOTIDE SEQUENCE [LARGE SCALE GENOMIC DNA]</scope>
    <source>
        <strain evidence="2">ST1C</strain>
    </source>
</reference>
<evidence type="ECO:0000256" key="1">
    <source>
        <dbReference type="SAM" id="MobiDB-lite"/>
    </source>
</evidence>
<dbReference type="Proteomes" id="UP000324800">
    <property type="component" value="Unassembled WGS sequence"/>
</dbReference>
<evidence type="ECO:0000313" key="2">
    <source>
        <dbReference type="EMBL" id="KAA6370499.1"/>
    </source>
</evidence>
<feature type="non-terminal residue" evidence="2">
    <location>
        <position position="1"/>
    </location>
</feature>
<accession>A0A5J4UIU7</accession>
<sequence>SVLQLQGNALWDPTLADILQGRKESKLGQPEADNSETYLYFYQMRLRLQDQQRIRGNGPSGNGSQQKRKK</sequence>
<evidence type="ECO:0000313" key="3">
    <source>
        <dbReference type="Proteomes" id="UP000324800"/>
    </source>
</evidence>
<gene>
    <name evidence="2" type="ORF">EZS28_033974</name>
</gene>
<proteinExistence type="predicted"/>
<feature type="region of interest" description="Disordered" evidence="1">
    <location>
        <begin position="51"/>
        <end position="70"/>
    </location>
</feature>